<organism evidence="13 14">
    <name type="scientific">Xenopus laevis</name>
    <name type="common">African clawed frog</name>
    <dbReference type="NCBI Taxonomy" id="8355"/>
    <lineage>
        <taxon>Eukaryota</taxon>
        <taxon>Metazoa</taxon>
        <taxon>Chordata</taxon>
        <taxon>Craniata</taxon>
        <taxon>Vertebrata</taxon>
        <taxon>Euteleostomi</taxon>
        <taxon>Amphibia</taxon>
        <taxon>Batrachia</taxon>
        <taxon>Anura</taxon>
        <taxon>Pipoidea</taxon>
        <taxon>Pipidae</taxon>
        <taxon>Xenopodinae</taxon>
        <taxon>Xenopus</taxon>
        <taxon>Xenopus</taxon>
    </lineage>
</organism>
<dbReference type="InterPro" id="IPR001841">
    <property type="entry name" value="Znf_RING"/>
</dbReference>
<keyword evidence="2" id="KW-0479">Metal-binding</keyword>
<dbReference type="PANTHER" id="PTHR25465">
    <property type="entry name" value="B-BOX DOMAIN CONTAINING"/>
    <property type="match status" value="1"/>
</dbReference>
<dbReference type="GO" id="GO:0045087">
    <property type="term" value="P:innate immune response"/>
    <property type="evidence" value="ECO:0007669"/>
    <property type="project" value="UniProtKB-KW"/>
</dbReference>
<dbReference type="SUPFAM" id="SSF57845">
    <property type="entry name" value="B-box zinc-binding domain"/>
    <property type="match status" value="1"/>
</dbReference>
<dbReference type="PROSITE" id="PS50119">
    <property type="entry name" value="ZF_BBOX"/>
    <property type="match status" value="1"/>
</dbReference>
<dbReference type="InterPro" id="IPR000315">
    <property type="entry name" value="Znf_B-box"/>
</dbReference>
<dbReference type="PROSITE" id="PS50188">
    <property type="entry name" value="B302_SPRY"/>
    <property type="match status" value="1"/>
</dbReference>
<dbReference type="SMART" id="SM00336">
    <property type="entry name" value="BBOX"/>
    <property type="match status" value="1"/>
</dbReference>
<evidence type="ECO:0000259" key="10">
    <source>
        <dbReference type="PROSITE" id="PS50089"/>
    </source>
</evidence>
<dbReference type="Gene3D" id="2.60.120.920">
    <property type="match status" value="1"/>
</dbReference>
<accession>A0A974CX50</accession>
<dbReference type="InterPro" id="IPR003649">
    <property type="entry name" value="Bbox_C"/>
</dbReference>
<evidence type="ECO:0000256" key="1">
    <source>
        <dbReference type="ARBA" id="ARBA00022588"/>
    </source>
</evidence>
<keyword evidence="6" id="KW-0391">Immunity</keyword>
<dbReference type="InterPro" id="IPR001870">
    <property type="entry name" value="B30.2/SPRY"/>
</dbReference>
<sequence length="517" mass="58463">MAYVAVRAELNCSVCMEIYTGPVTLPCGHNFCQRCIEITWDTQVEMEESPSCPECRKRFGRRPELRRNQTLHNIALGLRATHPPQDGTGIYCTYCDSPVPAAKSCLLCEASLCAQHVTMHSKAKEHILTAPTTSLGNRKCPAHRKLLESYCCDDGTCICVSCHLVGEHRGHKVELLSEASEKKKGKLRNTLEKLTPRKEETEKTLLNIQNQIREMHMKAAREKEHFMALFKNIRDHLEALEKQVLGEIHRQEEKCSLELSDLIQHLEMKKIKLLRKVRHIEELCNVADPLTVLQERDSGRSEEGDDEEDRELSPAVSLDENLILVTLMIGLEGIVADVKGKVYGQEATEMFLDMNTAGQLVDIAGDNDTVAYIGTEQGHPEVPQRFKDHPQVLSTNSFSSGRHYWNIEVTMTGDWGVGVAYPSIAREGAESLLGNNNKSWVLYKTDDEYSVRHDSQHAILPNAPLSEGIKISLDYEAGRLSFYELSEPIRHLHTFTASFTEPLHAAYWVWDCVWVRT</sequence>
<dbReference type="CDD" id="cd19769">
    <property type="entry name" value="Bbox2_TRIM16-like"/>
    <property type="match status" value="1"/>
</dbReference>
<dbReference type="InterPro" id="IPR003877">
    <property type="entry name" value="SPRY_dom"/>
</dbReference>
<evidence type="ECO:0000259" key="11">
    <source>
        <dbReference type="PROSITE" id="PS50119"/>
    </source>
</evidence>
<dbReference type="InterPro" id="IPR013083">
    <property type="entry name" value="Znf_RING/FYVE/PHD"/>
</dbReference>
<evidence type="ECO:0000256" key="9">
    <source>
        <dbReference type="SAM" id="MobiDB-lite"/>
    </source>
</evidence>
<dbReference type="Pfam" id="PF13445">
    <property type="entry name" value="zf-RING_UBOX"/>
    <property type="match status" value="1"/>
</dbReference>
<dbReference type="SUPFAM" id="SSF49899">
    <property type="entry name" value="Concanavalin A-like lectins/glucanases"/>
    <property type="match status" value="1"/>
</dbReference>
<dbReference type="Pfam" id="PF00643">
    <property type="entry name" value="zf-B_box"/>
    <property type="match status" value="1"/>
</dbReference>
<dbReference type="SMART" id="SM00184">
    <property type="entry name" value="RING"/>
    <property type="match status" value="1"/>
</dbReference>
<dbReference type="PROSITE" id="PS50089">
    <property type="entry name" value="ZF_RING_2"/>
    <property type="match status" value="1"/>
</dbReference>
<feature type="domain" description="B30.2/SPRY" evidence="12">
    <location>
        <begin position="330"/>
        <end position="517"/>
    </location>
</feature>
<keyword evidence="4" id="KW-0833">Ubl conjugation pathway</keyword>
<proteinExistence type="predicted"/>
<evidence type="ECO:0000256" key="4">
    <source>
        <dbReference type="ARBA" id="ARBA00022786"/>
    </source>
</evidence>
<dbReference type="AlphaFoldDB" id="A0A974CX50"/>
<feature type="domain" description="B box-type" evidence="11">
    <location>
        <begin position="135"/>
        <end position="176"/>
    </location>
</feature>
<evidence type="ECO:0000256" key="3">
    <source>
        <dbReference type="ARBA" id="ARBA00022771"/>
    </source>
</evidence>
<evidence type="ECO:0000313" key="13">
    <source>
        <dbReference type="EMBL" id="OCT81614.1"/>
    </source>
</evidence>
<dbReference type="Gene3D" id="3.30.160.60">
    <property type="entry name" value="Classic Zinc Finger"/>
    <property type="match status" value="1"/>
</dbReference>
<dbReference type="InterPro" id="IPR027370">
    <property type="entry name" value="Znf-RING_euk"/>
</dbReference>
<evidence type="ECO:0000256" key="5">
    <source>
        <dbReference type="ARBA" id="ARBA00022833"/>
    </source>
</evidence>
<dbReference type="InterPro" id="IPR003879">
    <property type="entry name" value="Butyrophylin_SPRY"/>
</dbReference>
<reference evidence="14" key="1">
    <citation type="journal article" date="2016" name="Nature">
        <title>Genome evolution in the allotetraploid frog Xenopus laevis.</title>
        <authorList>
            <person name="Session A.M."/>
            <person name="Uno Y."/>
            <person name="Kwon T."/>
            <person name="Chapman J.A."/>
            <person name="Toyoda A."/>
            <person name="Takahashi S."/>
            <person name="Fukui A."/>
            <person name="Hikosaka A."/>
            <person name="Suzuki A."/>
            <person name="Kondo M."/>
            <person name="van Heeringen S.J."/>
            <person name="Quigley I."/>
            <person name="Heinz S."/>
            <person name="Ogino H."/>
            <person name="Ochi H."/>
            <person name="Hellsten U."/>
            <person name="Lyons J.B."/>
            <person name="Simakov O."/>
            <person name="Putnam N."/>
            <person name="Stites J."/>
            <person name="Kuroki Y."/>
            <person name="Tanaka T."/>
            <person name="Michiue T."/>
            <person name="Watanabe M."/>
            <person name="Bogdanovic O."/>
            <person name="Lister R."/>
            <person name="Georgiou G."/>
            <person name="Paranjpe S.S."/>
            <person name="van Kruijsbergen I."/>
            <person name="Shu S."/>
            <person name="Carlson J."/>
            <person name="Kinoshita T."/>
            <person name="Ohta Y."/>
            <person name="Mawaribuchi S."/>
            <person name="Jenkins J."/>
            <person name="Grimwood J."/>
            <person name="Schmutz J."/>
            <person name="Mitros T."/>
            <person name="Mozaffari S.V."/>
            <person name="Suzuki Y."/>
            <person name="Haramoto Y."/>
            <person name="Yamamoto T.S."/>
            <person name="Takagi C."/>
            <person name="Heald R."/>
            <person name="Miller K."/>
            <person name="Haudenschild C."/>
            <person name="Kitzman J."/>
            <person name="Nakayama T."/>
            <person name="Izutsu Y."/>
            <person name="Robert J."/>
            <person name="Fortriede J."/>
            <person name="Burns K."/>
            <person name="Lotay V."/>
            <person name="Karimi K."/>
            <person name="Yasuoka Y."/>
            <person name="Dichmann D.S."/>
            <person name="Flajnik M.F."/>
            <person name="Houston D.W."/>
            <person name="Shendure J."/>
            <person name="DuPasquier L."/>
            <person name="Vize P.D."/>
            <person name="Zorn A.M."/>
            <person name="Ito M."/>
            <person name="Marcotte E.M."/>
            <person name="Wallingford J.B."/>
            <person name="Ito Y."/>
            <person name="Asashima M."/>
            <person name="Ueno N."/>
            <person name="Matsuda Y."/>
            <person name="Veenstra G.J."/>
            <person name="Fujiyama A."/>
            <person name="Harland R.M."/>
            <person name="Taira M."/>
            <person name="Rokhsar D.S."/>
        </authorList>
    </citation>
    <scope>NUCLEOTIDE SEQUENCE [LARGE SCALE GENOMIC DNA]</scope>
    <source>
        <strain evidence="14">J</strain>
    </source>
</reference>
<dbReference type="CDD" id="cd16597">
    <property type="entry name" value="RING-HC_TRIM25_C-IV"/>
    <property type="match status" value="1"/>
</dbReference>
<dbReference type="GO" id="GO:0008270">
    <property type="term" value="F:zinc ion binding"/>
    <property type="evidence" value="ECO:0007669"/>
    <property type="project" value="UniProtKB-KW"/>
</dbReference>
<feature type="region of interest" description="Disordered" evidence="9">
    <location>
        <begin position="294"/>
        <end position="313"/>
    </location>
</feature>
<name>A0A974CX50_XENLA</name>
<dbReference type="SUPFAM" id="SSF57850">
    <property type="entry name" value="RING/U-box"/>
    <property type="match status" value="1"/>
</dbReference>
<dbReference type="Proteomes" id="UP000694892">
    <property type="component" value="Chromosome 5L"/>
</dbReference>
<evidence type="ECO:0000259" key="12">
    <source>
        <dbReference type="PROSITE" id="PS50188"/>
    </source>
</evidence>
<dbReference type="Pfam" id="PF00622">
    <property type="entry name" value="SPRY"/>
    <property type="match status" value="1"/>
</dbReference>
<evidence type="ECO:0000256" key="7">
    <source>
        <dbReference type="ARBA" id="ARBA00023054"/>
    </source>
</evidence>
<dbReference type="InterPro" id="IPR013320">
    <property type="entry name" value="ConA-like_dom_sf"/>
</dbReference>
<protein>
    <submittedName>
        <fullName evidence="13">Uncharacterized protein</fullName>
    </submittedName>
</protein>
<evidence type="ECO:0000256" key="6">
    <source>
        <dbReference type="ARBA" id="ARBA00022859"/>
    </source>
</evidence>
<keyword evidence="7" id="KW-0175">Coiled coil</keyword>
<dbReference type="CDD" id="cd12891">
    <property type="entry name" value="SPRY_PRY_C-I_2"/>
    <property type="match status" value="1"/>
</dbReference>
<dbReference type="Gene3D" id="3.30.40.10">
    <property type="entry name" value="Zinc/RING finger domain, C3HC4 (zinc finger)"/>
    <property type="match status" value="1"/>
</dbReference>
<dbReference type="SMART" id="SM00502">
    <property type="entry name" value="BBC"/>
    <property type="match status" value="1"/>
</dbReference>
<dbReference type="PROSITE" id="PS00518">
    <property type="entry name" value="ZF_RING_1"/>
    <property type="match status" value="1"/>
</dbReference>
<feature type="domain" description="RING-type" evidence="10">
    <location>
        <begin position="12"/>
        <end position="56"/>
    </location>
</feature>
<dbReference type="SMART" id="SM00449">
    <property type="entry name" value="SPRY"/>
    <property type="match status" value="1"/>
</dbReference>
<dbReference type="EMBL" id="CM004474">
    <property type="protein sequence ID" value="OCT81614.1"/>
    <property type="molecule type" value="Genomic_DNA"/>
</dbReference>
<dbReference type="OMA" id="WMSAPQC"/>
<dbReference type="PANTHER" id="PTHR25465:SF36">
    <property type="entry name" value="E3 UBIQUITIN-PROTEIN LIGASE TRIM7"/>
    <property type="match status" value="1"/>
</dbReference>
<dbReference type="InterPro" id="IPR017907">
    <property type="entry name" value="Znf_RING_CS"/>
</dbReference>
<evidence type="ECO:0000256" key="8">
    <source>
        <dbReference type="PROSITE-ProRule" id="PRU00024"/>
    </source>
</evidence>
<gene>
    <name evidence="13" type="ORF">XELAEV_18028438mg</name>
</gene>
<keyword evidence="5" id="KW-0862">Zinc</keyword>
<keyword evidence="1" id="KW-0399">Innate immunity</keyword>
<keyword evidence="3 8" id="KW-0863">Zinc-finger</keyword>
<evidence type="ECO:0000256" key="2">
    <source>
        <dbReference type="ARBA" id="ARBA00022723"/>
    </source>
</evidence>
<dbReference type="InterPro" id="IPR051051">
    <property type="entry name" value="E3_ubiq-ligase_TRIM/RNF"/>
</dbReference>
<dbReference type="InterPro" id="IPR043136">
    <property type="entry name" value="B30.2/SPRY_sf"/>
</dbReference>
<dbReference type="PRINTS" id="PR01407">
    <property type="entry name" value="BUTYPHLNCDUF"/>
</dbReference>
<evidence type="ECO:0000313" key="14">
    <source>
        <dbReference type="Proteomes" id="UP000694892"/>
    </source>
</evidence>